<dbReference type="InterPro" id="IPR037524">
    <property type="entry name" value="PA14/GLEYA"/>
</dbReference>
<feature type="signal peptide" evidence="1">
    <location>
        <begin position="1"/>
        <end position="19"/>
    </location>
</feature>
<dbReference type="OrthoDB" id="4388755at2759"/>
<dbReference type="Proteomes" id="UP000546213">
    <property type="component" value="Unassembled WGS sequence"/>
</dbReference>
<proteinExistence type="predicted"/>
<sequence length="309" mass="32786">MNSKTLISVLACLSVGVSAGPCKPVTSQVTQVTSATTELSTSIDLTTTVSASEIATTIELSSQTTEDSTTEIATTATVADTTTEAATTTTEEAATTTTGAARCPTPSACNNLGFDWAYYSNPAQNTDETYSSFVPESFKQDNPLYVGTTRQIGGLFQPSSGAQTGPIYGSTQSFPLDYFALNHHGYLYSCDAGTYKFDIPYANDAVYLWIGQYAYLGWSSGNANAKALYNQPDHIAGTAHFEIDLPAGQYIPIRFVYGQAQYGGGFTFTVTAPNGQILVGNDVTASPYIVRYSCDGILAPAYVPFGQEV</sequence>
<evidence type="ECO:0000256" key="1">
    <source>
        <dbReference type="SAM" id="SignalP"/>
    </source>
</evidence>
<evidence type="ECO:0000259" key="2">
    <source>
        <dbReference type="PROSITE" id="PS51820"/>
    </source>
</evidence>
<dbReference type="AlphaFoldDB" id="A0A8H5PY05"/>
<dbReference type="PROSITE" id="PS51820">
    <property type="entry name" value="PA14"/>
    <property type="match status" value="1"/>
</dbReference>
<evidence type="ECO:0000313" key="4">
    <source>
        <dbReference type="Proteomes" id="UP000546213"/>
    </source>
</evidence>
<keyword evidence="1" id="KW-0732">Signal</keyword>
<protein>
    <submittedName>
        <fullName evidence="3">GLEYA adhesin domain-containing protein</fullName>
    </submittedName>
</protein>
<dbReference type="Pfam" id="PF10528">
    <property type="entry name" value="GLEYA"/>
    <property type="match status" value="1"/>
</dbReference>
<organism evidence="3 4">
    <name type="scientific">Fusarium pseudocircinatum</name>
    <dbReference type="NCBI Taxonomy" id="56676"/>
    <lineage>
        <taxon>Eukaryota</taxon>
        <taxon>Fungi</taxon>
        <taxon>Dikarya</taxon>
        <taxon>Ascomycota</taxon>
        <taxon>Pezizomycotina</taxon>
        <taxon>Sordariomycetes</taxon>
        <taxon>Hypocreomycetidae</taxon>
        <taxon>Hypocreales</taxon>
        <taxon>Nectriaceae</taxon>
        <taxon>Fusarium</taxon>
        <taxon>Fusarium fujikuroi species complex</taxon>
    </lineage>
</organism>
<accession>A0A8H5PY05</accession>
<reference evidence="3 4" key="1">
    <citation type="submission" date="2020-05" db="EMBL/GenBank/DDBJ databases">
        <title>Identification and distribution of gene clusters putatively required for synthesis of sphingolipid metabolism inhibitors in phylogenetically diverse species of the filamentous fungus Fusarium.</title>
        <authorList>
            <person name="Kim H.-S."/>
            <person name="Busman M."/>
            <person name="Brown D.W."/>
            <person name="Divon H."/>
            <person name="Uhlig S."/>
            <person name="Proctor R.H."/>
        </authorList>
    </citation>
    <scope>NUCLEOTIDE SEQUENCE [LARGE SCALE GENOMIC DNA]</scope>
    <source>
        <strain evidence="3 4">NRRL 36939</strain>
    </source>
</reference>
<dbReference type="InterPro" id="IPR018871">
    <property type="entry name" value="GLEYA_adhesin_domain"/>
</dbReference>
<evidence type="ECO:0000313" key="3">
    <source>
        <dbReference type="EMBL" id="KAF5604208.1"/>
    </source>
</evidence>
<gene>
    <name evidence="3" type="ORF">FPCIR_957</name>
</gene>
<keyword evidence="4" id="KW-1185">Reference proteome</keyword>
<dbReference type="EMBL" id="JAAOAS010000018">
    <property type="protein sequence ID" value="KAF5604208.1"/>
    <property type="molecule type" value="Genomic_DNA"/>
</dbReference>
<feature type="domain" description="PA14" evidence="2">
    <location>
        <begin position="123"/>
        <end position="284"/>
    </location>
</feature>
<feature type="chain" id="PRO_5034570162" evidence="1">
    <location>
        <begin position="20"/>
        <end position="309"/>
    </location>
</feature>
<dbReference type="Gene3D" id="2.60.120.1560">
    <property type="match status" value="1"/>
</dbReference>
<name>A0A8H5PY05_9HYPO</name>
<comment type="caution">
    <text evidence="3">The sequence shown here is derived from an EMBL/GenBank/DDBJ whole genome shotgun (WGS) entry which is preliminary data.</text>
</comment>